<keyword evidence="3" id="KW-1185">Reference proteome</keyword>
<keyword evidence="1" id="KW-0812">Transmembrane</keyword>
<evidence type="ECO:0000313" key="3">
    <source>
        <dbReference type="Proteomes" id="UP000266118"/>
    </source>
</evidence>
<name>A0A386HN64_9BACT</name>
<dbReference type="RefSeq" id="WP_119985880.1">
    <property type="nucleotide sequence ID" value="NZ_CP032489.1"/>
</dbReference>
<proteinExistence type="predicted"/>
<dbReference type="Proteomes" id="UP000266118">
    <property type="component" value="Chromosome"/>
</dbReference>
<gene>
    <name evidence="2" type="ORF">D6B99_05485</name>
</gene>
<dbReference type="KEGG" id="ark:D6B99_05485"/>
<evidence type="ECO:0000313" key="2">
    <source>
        <dbReference type="EMBL" id="AYD47112.1"/>
    </source>
</evidence>
<evidence type="ECO:0000256" key="1">
    <source>
        <dbReference type="SAM" id="Phobius"/>
    </source>
</evidence>
<reference evidence="2 3" key="1">
    <citation type="submission" date="2018-09" db="EMBL/GenBank/DDBJ databases">
        <title>Arachidicoccus sp. nov., a bacterium isolated from soil.</title>
        <authorList>
            <person name="Weon H.-Y."/>
            <person name="Kwon S.-W."/>
            <person name="Lee S.A."/>
        </authorList>
    </citation>
    <scope>NUCLEOTIDE SEQUENCE [LARGE SCALE GENOMIC DNA]</scope>
    <source>
        <strain evidence="2 3">KIS59-12</strain>
    </source>
</reference>
<dbReference type="AlphaFoldDB" id="A0A386HN64"/>
<organism evidence="2 3">
    <name type="scientific">Arachidicoccus soli</name>
    <dbReference type="NCBI Taxonomy" id="2341117"/>
    <lineage>
        <taxon>Bacteria</taxon>
        <taxon>Pseudomonadati</taxon>
        <taxon>Bacteroidota</taxon>
        <taxon>Chitinophagia</taxon>
        <taxon>Chitinophagales</taxon>
        <taxon>Chitinophagaceae</taxon>
        <taxon>Arachidicoccus</taxon>
    </lineage>
</organism>
<feature type="transmembrane region" description="Helical" evidence="1">
    <location>
        <begin position="40"/>
        <end position="65"/>
    </location>
</feature>
<keyword evidence="1" id="KW-0472">Membrane</keyword>
<keyword evidence="1" id="KW-1133">Transmembrane helix</keyword>
<sequence>MKKYILLIAFSFTAYVAIANSLFCEAQPSRNLNGRSQGGILSYTAIFIMVIITVGTLFLSVKLIFKPGEKSKTHIKRTILKEE</sequence>
<dbReference type="EMBL" id="CP032489">
    <property type="protein sequence ID" value="AYD47112.1"/>
    <property type="molecule type" value="Genomic_DNA"/>
</dbReference>
<accession>A0A386HN64</accession>
<protein>
    <submittedName>
        <fullName evidence="2">Uncharacterized protein</fullName>
    </submittedName>
</protein>
<dbReference type="OrthoDB" id="678322at2"/>